<dbReference type="CDD" id="cd14792">
    <property type="entry name" value="GH27"/>
    <property type="match status" value="1"/>
</dbReference>
<dbReference type="InterPro" id="IPR000111">
    <property type="entry name" value="Glyco_hydro_27/36_CS"/>
</dbReference>
<evidence type="ECO:0000256" key="5">
    <source>
        <dbReference type="ARBA" id="ARBA00022801"/>
    </source>
</evidence>
<dbReference type="InterPro" id="IPR000772">
    <property type="entry name" value="Ricin_B_lectin"/>
</dbReference>
<evidence type="ECO:0000313" key="12">
    <source>
        <dbReference type="Proteomes" id="UP000322530"/>
    </source>
</evidence>
<dbReference type="PANTHER" id="PTHR11452">
    <property type="entry name" value="ALPHA-GALACTOSIDASE/ALPHA-N-ACETYLGALACTOSAMINIDASE"/>
    <property type="match status" value="1"/>
</dbReference>
<keyword evidence="12" id="KW-1185">Reference proteome</keyword>
<dbReference type="InterPro" id="IPR002241">
    <property type="entry name" value="Glyco_hydro_27"/>
</dbReference>
<evidence type="ECO:0000256" key="9">
    <source>
        <dbReference type="SAM" id="SignalP"/>
    </source>
</evidence>
<accession>A0A5A5THA2</accession>
<dbReference type="InterPro" id="IPR035992">
    <property type="entry name" value="Ricin_B-like_lectins"/>
</dbReference>
<dbReference type="InterPro" id="IPR017853">
    <property type="entry name" value="GH"/>
</dbReference>
<dbReference type="PROSITE" id="PS00512">
    <property type="entry name" value="ALPHA_GALACTOSIDASE"/>
    <property type="match status" value="1"/>
</dbReference>
<sequence>MQSKRLRLVITVVPLLLLLAVLTVGTNLSQAHAASATSTIVTINNGLASTPPMGWNDWNKYGCSISDSLVRKQADAMVSSGMQAAGYKYINIDDCWETSSRDSSGNLVADPNKFPNGIKAVADYVHSKGLKLGIYNDAGTKTCAGYPGMYGHEQQDANQYASWGIDYIKVDWCNTSGLNAQTQYTNIHNALANTGRAIVFSLCSWGQGSPWLWGASIAHLWRTTGDISDNWSSMINNFDSNSAHASYAGPGGWNDPDMLEVGNGGMSATEYQTHFSLWAISAAPLITGTDLTNMSASTKSILTNSDVIAVDQDALGIQGTKVSDSNGLQVWSKKLQSTNTVAVVLLNRNSSASNITVNWSSVGLSGSASVRDLWSHSNVGTFSNSYTANVAGHGVVMLTIAASGSTGGGGSFDPNAHYKLVNRNSGKVLDVSGASTANGANVIQWTDSGATNQQWSIIAVGNNYKLLNHNSGQALDVYNRSTANGAQIDQWPDSSTTNQQWNIVSVGSGYYKLISVNSGKALDVSGASTADGTNVIQWTDSGAANQQWSIVQV</sequence>
<evidence type="ECO:0000256" key="6">
    <source>
        <dbReference type="ARBA" id="ARBA00023157"/>
    </source>
</evidence>
<gene>
    <name evidence="11" type="primary">galA_2</name>
    <name evidence="11" type="ORF">KDI_45140</name>
</gene>
<dbReference type="Gene3D" id="2.60.40.1180">
    <property type="entry name" value="Golgi alpha-mannosidase II"/>
    <property type="match status" value="1"/>
</dbReference>
<evidence type="ECO:0000256" key="7">
    <source>
        <dbReference type="ARBA" id="ARBA00023295"/>
    </source>
</evidence>
<dbReference type="SMART" id="SM00458">
    <property type="entry name" value="RICIN"/>
    <property type="match status" value="1"/>
</dbReference>
<dbReference type="PRINTS" id="PR00740">
    <property type="entry name" value="GLHYDRLASE27"/>
</dbReference>
<dbReference type="PANTHER" id="PTHR11452:SF75">
    <property type="entry name" value="ALPHA-GALACTOSIDASE MEL1"/>
    <property type="match status" value="1"/>
</dbReference>
<evidence type="ECO:0000256" key="8">
    <source>
        <dbReference type="RuleBase" id="RU361168"/>
    </source>
</evidence>
<dbReference type="Proteomes" id="UP000322530">
    <property type="component" value="Unassembled WGS sequence"/>
</dbReference>
<evidence type="ECO:0000256" key="4">
    <source>
        <dbReference type="ARBA" id="ARBA00022729"/>
    </source>
</evidence>
<evidence type="ECO:0000256" key="3">
    <source>
        <dbReference type="ARBA" id="ARBA00012755"/>
    </source>
</evidence>
<dbReference type="Pfam" id="PF14200">
    <property type="entry name" value="RicinB_lectin_2"/>
    <property type="match status" value="2"/>
</dbReference>
<dbReference type="InterPro" id="IPR013785">
    <property type="entry name" value="Aldolase_TIM"/>
</dbReference>
<dbReference type="SUPFAM" id="SSF51011">
    <property type="entry name" value="Glycosyl hydrolase domain"/>
    <property type="match status" value="1"/>
</dbReference>
<dbReference type="GO" id="GO:0016052">
    <property type="term" value="P:carbohydrate catabolic process"/>
    <property type="evidence" value="ECO:0007669"/>
    <property type="project" value="UniProtKB-ARBA"/>
</dbReference>
<reference evidence="11 12" key="1">
    <citation type="submission" date="2019-01" db="EMBL/GenBank/DDBJ databases">
        <title>Draft genome sequence of Dictyobacter sp. Uno17.</title>
        <authorList>
            <person name="Wang C.M."/>
            <person name="Zheng Y."/>
            <person name="Sakai Y."/>
            <person name="Abe K."/>
            <person name="Yokota A."/>
            <person name="Yabe S."/>
        </authorList>
    </citation>
    <scope>NUCLEOTIDE SEQUENCE [LARGE SCALE GENOMIC DNA]</scope>
    <source>
        <strain evidence="11 12">Uno17</strain>
    </source>
</reference>
<dbReference type="Gene3D" id="3.20.20.70">
    <property type="entry name" value="Aldolase class I"/>
    <property type="match status" value="1"/>
</dbReference>
<dbReference type="GO" id="GO:0004557">
    <property type="term" value="F:alpha-galactosidase activity"/>
    <property type="evidence" value="ECO:0007669"/>
    <property type="project" value="UniProtKB-EC"/>
</dbReference>
<keyword evidence="5 8" id="KW-0378">Hydrolase</keyword>
<dbReference type="SUPFAM" id="SSF51445">
    <property type="entry name" value="(Trans)glycosidases"/>
    <property type="match status" value="1"/>
</dbReference>
<evidence type="ECO:0000259" key="10">
    <source>
        <dbReference type="SMART" id="SM00458"/>
    </source>
</evidence>
<organism evidence="11 12">
    <name type="scientific">Dictyobacter arantiisoli</name>
    <dbReference type="NCBI Taxonomy" id="2014874"/>
    <lineage>
        <taxon>Bacteria</taxon>
        <taxon>Bacillati</taxon>
        <taxon>Chloroflexota</taxon>
        <taxon>Ktedonobacteria</taxon>
        <taxon>Ktedonobacterales</taxon>
        <taxon>Dictyobacteraceae</taxon>
        <taxon>Dictyobacter</taxon>
    </lineage>
</organism>
<evidence type="ECO:0000313" key="11">
    <source>
        <dbReference type="EMBL" id="GCF10950.1"/>
    </source>
</evidence>
<dbReference type="RefSeq" id="WP_149403804.1">
    <property type="nucleotide sequence ID" value="NZ_BIXY01000088.1"/>
</dbReference>
<dbReference type="FunFam" id="2.60.40.1180:FF:000008">
    <property type="entry name" value="Alpha-galactosidase"/>
    <property type="match status" value="1"/>
</dbReference>
<dbReference type="OrthoDB" id="9807519at2"/>
<dbReference type="Gene3D" id="2.80.10.50">
    <property type="match status" value="3"/>
</dbReference>
<comment type="caution">
    <text evidence="11">The sequence shown here is derived from an EMBL/GenBank/DDBJ whole genome shotgun (WGS) entry which is preliminary data.</text>
</comment>
<feature type="signal peptide" evidence="9">
    <location>
        <begin position="1"/>
        <end position="33"/>
    </location>
</feature>
<proteinExistence type="inferred from homology"/>
<comment type="catalytic activity">
    <reaction evidence="1 8">
        <text>Hydrolysis of terminal, non-reducing alpha-D-galactose residues in alpha-D-galactosides, including galactose oligosaccharides, galactomannans and galactolipids.</text>
        <dbReference type="EC" id="3.2.1.22"/>
    </reaction>
</comment>
<feature type="chain" id="PRO_5022914319" description="Alpha-galactosidase" evidence="9">
    <location>
        <begin position="34"/>
        <end position="553"/>
    </location>
</feature>
<dbReference type="InterPro" id="IPR013780">
    <property type="entry name" value="Glyco_hydro_b"/>
</dbReference>
<evidence type="ECO:0000256" key="1">
    <source>
        <dbReference type="ARBA" id="ARBA00001255"/>
    </source>
</evidence>
<dbReference type="SUPFAM" id="SSF50370">
    <property type="entry name" value="Ricin B-like lectins"/>
    <property type="match status" value="1"/>
</dbReference>
<dbReference type="Pfam" id="PF16499">
    <property type="entry name" value="Melibiase_2"/>
    <property type="match status" value="1"/>
</dbReference>
<dbReference type="InterPro" id="IPR041233">
    <property type="entry name" value="Melibiase_C"/>
</dbReference>
<dbReference type="EC" id="3.2.1.22" evidence="3 8"/>
<dbReference type="Pfam" id="PF17801">
    <property type="entry name" value="Melibiase_C"/>
    <property type="match status" value="1"/>
</dbReference>
<comment type="similarity">
    <text evidence="2 8">Belongs to the glycosyl hydrolase 27 family.</text>
</comment>
<dbReference type="EMBL" id="BIXY01000088">
    <property type="protein sequence ID" value="GCF10950.1"/>
    <property type="molecule type" value="Genomic_DNA"/>
</dbReference>
<evidence type="ECO:0000256" key="2">
    <source>
        <dbReference type="ARBA" id="ARBA00009743"/>
    </source>
</evidence>
<name>A0A5A5THA2_9CHLR</name>
<feature type="domain" description="Ricin B lectin" evidence="10">
    <location>
        <begin position="416"/>
        <end position="551"/>
    </location>
</feature>
<keyword evidence="6 8" id="KW-1015">Disulfide bond</keyword>
<keyword evidence="4 9" id="KW-0732">Signal</keyword>
<protein>
    <recommendedName>
        <fullName evidence="3 8">Alpha-galactosidase</fullName>
        <ecNumber evidence="3 8">3.2.1.22</ecNumber>
    </recommendedName>
    <alternativeName>
        <fullName evidence="8">Melibiase</fullName>
    </alternativeName>
</protein>
<dbReference type="AlphaFoldDB" id="A0A5A5THA2"/>
<dbReference type="PROSITE" id="PS50231">
    <property type="entry name" value="RICIN_B_LECTIN"/>
    <property type="match status" value="1"/>
</dbReference>
<keyword evidence="7 8" id="KW-0326">Glycosidase</keyword>
<dbReference type="FunFam" id="3.20.20.70:FF:000202">
    <property type="entry name" value="Alpha-galactosidase"/>
    <property type="match status" value="1"/>
</dbReference>